<feature type="chain" id="PRO_5005595930" evidence="1">
    <location>
        <begin position="21"/>
        <end position="62"/>
    </location>
</feature>
<dbReference type="Gramene" id="KOM45902">
    <property type="protein sequence ID" value="KOM45902"/>
    <property type="gene ID" value="LR48_Vigan06g120800"/>
</dbReference>
<accession>A0A0L9UTJ0</accession>
<evidence type="ECO:0000313" key="2">
    <source>
        <dbReference type="EMBL" id="KOM45902.1"/>
    </source>
</evidence>
<name>A0A0L9UTJ0_PHAAN</name>
<proteinExistence type="predicted"/>
<evidence type="ECO:0000256" key="1">
    <source>
        <dbReference type="SAM" id="SignalP"/>
    </source>
</evidence>
<reference evidence="3" key="1">
    <citation type="journal article" date="2015" name="Proc. Natl. Acad. Sci. U.S.A.">
        <title>Genome sequencing of adzuki bean (Vigna angularis) provides insight into high starch and low fat accumulation and domestication.</title>
        <authorList>
            <person name="Yang K."/>
            <person name="Tian Z."/>
            <person name="Chen C."/>
            <person name="Luo L."/>
            <person name="Zhao B."/>
            <person name="Wang Z."/>
            <person name="Yu L."/>
            <person name="Li Y."/>
            <person name="Sun Y."/>
            <person name="Li W."/>
            <person name="Chen Y."/>
            <person name="Li Y."/>
            <person name="Zhang Y."/>
            <person name="Ai D."/>
            <person name="Zhao J."/>
            <person name="Shang C."/>
            <person name="Ma Y."/>
            <person name="Wu B."/>
            <person name="Wang M."/>
            <person name="Gao L."/>
            <person name="Sun D."/>
            <person name="Zhang P."/>
            <person name="Guo F."/>
            <person name="Wang W."/>
            <person name="Li Y."/>
            <person name="Wang J."/>
            <person name="Varshney R.K."/>
            <person name="Wang J."/>
            <person name="Ling H.Q."/>
            <person name="Wan P."/>
        </authorList>
    </citation>
    <scope>NUCLEOTIDE SEQUENCE</scope>
    <source>
        <strain evidence="3">cv. Jingnong 6</strain>
    </source>
</reference>
<feature type="signal peptide" evidence="1">
    <location>
        <begin position="1"/>
        <end position="20"/>
    </location>
</feature>
<evidence type="ECO:0000313" key="3">
    <source>
        <dbReference type="Proteomes" id="UP000053144"/>
    </source>
</evidence>
<gene>
    <name evidence="2" type="ORF">LR48_Vigan06g120800</name>
</gene>
<dbReference type="Proteomes" id="UP000053144">
    <property type="component" value="Chromosome 6"/>
</dbReference>
<dbReference type="EMBL" id="CM003376">
    <property type="protein sequence ID" value="KOM45902.1"/>
    <property type="molecule type" value="Genomic_DNA"/>
</dbReference>
<dbReference type="AlphaFoldDB" id="A0A0L9UTJ0"/>
<keyword evidence="1" id="KW-0732">Signal</keyword>
<sequence length="62" mass="6851">MTVGMLMLAWSILIFRDTHLHVEESSSCVGMAGDGEALLEETLEEENLEEATLVDVEVKAEQ</sequence>
<protein>
    <submittedName>
        <fullName evidence="2">Uncharacterized protein</fullName>
    </submittedName>
</protein>
<organism evidence="2 3">
    <name type="scientific">Phaseolus angularis</name>
    <name type="common">Azuki bean</name>
    <name type="synonym">Vigna angularis</name>
    <dbReference type="NCBI Taxonomy" id="3914"/>
    <lineage>
        <taxon>Eukaryota</taxon>
        <taxon>Viridiplantae</taxon>
        <taxon>Streptophyta</taxon>
        <taxon>Embryophyta</taxon>
        <taxon>Tracheophyta</taxon>
        <taxon>Spermatophyta</taxon>
        <taxon>Magnoliopsida</taxon>
        <taxon>eudicotyledons</taxon>
        <taxon>Gunneridae</taxon>
        <taxon>Pentapetalae</taxon>
        <taxon>rosids</taxon>
        <taxon>fabids</taxon>
        <taxon>Fabales</taxon>
        <taxon>Fabaceae</taxon>
        <taxon>Papilionoideae</taxon>
        <taxon>50 kb inversion clade</taxon>
        <taxon>NPAAA clade</taxon>
        <taxon>indigoferoid/millettioid clade</taxon>
        <taxon>Phaseoleae</taxon>
        <taxon>Vigna</taxon>
    </lineage>
</organism>